<protein>
    <submittedName>
        <fullName evidence="1">Uncharacterized protein</fullName>
    </submittedName>
</protein>
<accession>A0A2K8T4Z9</accession>
<evidence type="ECO:0000313" key="2">
    <source>
        <dbReference type="Proteomes" id="UP000232003"/>
    </source>
</evidence>
<dbReference type="Proteomes" id="UP000232003">
    <property type="component" value="Chromosome"/>
</dbReference>
<proteinExistence type="predicted"/>
<sequence>MVFLIANIEIIELNYRVFLLNLPSKKNLQFTLVMSINIKKLTYFYNEKSLDACAKSLDACVKYLDTFTTGICRVRSLKLV</sequence>
<dbReference type="KEGG" id="nfl:COO91_08799"/>
<keyword evidence="2" id="KW-1185">Reference proteome</keyword>
<evidence type="ECO:0000313" key="1">
    <source>
        <dbReference type="EMBL" id="AUB42653.1"/>
    </source>
</evidence>
<dbReference type="AlphaFoldDB" id="A0A2K8T4Z9"/>
<name>A0A2K8T4Z9_9NOSO</name>
<dbReference type="EMBL" id="CP024785">
    <property type="protein sequence ID" value="AUB42653.1"/>
    <property type="molecule type" value="Genomic_DNA"/>
</dbReference>
<reference evidence="1 2" key="1">
    <citation type="submission" date="2017-11" db="EMBL/GenBank/DDBJ databases">
        <title>Complete genome of a free-living desiccation-tolerant cyanobacterium and its photosynthetic adaptation to extreme terrestrial habitat.</title>
        <authorList>
            <person name="Shang J."/>
        </authorList>
    </citation>
    <scope>NUCLEOTIDE SEQUENCE [LARGE SCALE GENOMIC DNA]</scope>
    <source>
        <strain evidence="1 2">CCNUN1</strain>
    </source>
</reference>
<gene>
    <name evidence="1" type="ORF">COO91_08799</name>
</gene>
<organism evidence="1 2">
    <name type="scientific">Nostoc flagelliforme CCNUN1</name>
    <dbReference type="NCBI Taxonomy" id="2038116"/>
    <lineage>
        <taxon>Bacteria</taxon>
        <taxon>Bacillati</taxon>
        <taxon>Cyanobacteriota</taxon>
        <taxon>Cyanophyceae</taxon>
        <taxon>Nostocales</taxon>
        <taxon>Nostocaceae</taxon>
        <taxon>Nostoc</taxon>
    </lineage>
</organism>